<dbReference type="PANTHER" id="PTHR42938:SF9">
    <property type="entry name" value="FORMATE DEHYDROGENASE 1"/>
    <property type="match status" value="1"/>
</dbReference>
<dbReference type="SUPFAM" id="SSF55021">
    <property type="entry name" value="ACT-like"/>
    <property type="match status" value="1"/>
</dbReference>
<dbReference type="EMBL" id="AE008384">
    <property type="protein sequence ID" value="AAM31449.1"/>
    <property type="molecule type" value="Genomic_DNA"/>
</dbReference>
<gene>
    <name evidence="11" type="ordered locus">MM_1753</name>
</gene>
<dbReference type="UniPathway" id="UPA00135">
    <property type="reaction ID" value="UER00196"/>
</dbReference>
<keyword evidence="5 9" id="KW-0560">Oxidoreductase</keyword>
<dbReference type="InterPro" id="IPR036291">
    <property type="entry name" value="NAD(P)-bd_dom_sf"/>
</dbReference>
<evidence type="ECO:0000256" key="6">
    <source>
        <dbReference type="ARBA" id="ARBA00023027"/>
    </source>
</evidence>
<dbReference type="SUPFAM" id="SSF143548">
    <property type="entry name" value="Serine metabolism enzymes domain"/>
    <property type="match status" value="1"/>
</dbReference>
<evidence type="ECO:0000256" key="8">
    <source>
        <dbReference type="ARBA" id="ARBA00048731"/>
    </source>
</evidence>
<feature type="domain" description="ACT" evidence="10">
    <location>
        <begin position="468"/>
        <end position="540"/>
    </location>
</feature>
<dbReference type="InterPro" id="IPR045626">
    <property type="entry name" value="PGDH_ASB_dom"/>
</dbReference>
<dbReference type="InterPro" id="IPR029753">
    <property type="entry name" value="D-isomer_DH_CS"/>
</dbReference>
<dbReference type="PROSITE" id="PS00671">
    <property type="entry name" value="D_2_HYDROXYACID_DH_3"/>
    <property type="match status" value="1"/>
</dbReference>
<dbReference type="PANTHER" id="PTHR42938">
    <property type="entry name" value="FORMATE DEHYDROGENASE 1"/>
    <property type="match status" value="1"/>
</dbReference>
<evidence type="ECO:0000256" key="7">
    <source>
        <dbReference type="ARBA" id="ARBA00023299"/>
    </source>
</evidence>
<dbReference type="Pfam" id="PF02826">
    <property type="entry name" value="2-Hacid_dh_C"/>
    <property type="match status" value="1"/>
</dbReference>
<dbReference type="Gene3D" id="3.30.1330.90">
    <property type="entry name" value="D-3-phosphoglycerate dehydrogenase, domain 3"/>
    <property type="match status" value="1"/>
</dbReference>
<comment type="catalytic activity">
    <reaction evidence="8 9">
        <text>(2R)-3-phosphoglycerate + NAD(+) = 3-phosphooxypyruvate + NADH + H(+)</text>
        <dbReference type="Rhea" id="RHEA:12641"/>
        <dbReference type="ChEBI" id="CHEBI:15378"/>
        <dbReference type="ChEBI" id="CHEBI:18110"/>
        <dbReference type="ChEBI" id="CHEBI:57540"/>
        <dbReference type="ChEBI" id="CHEBI:57945"/>
        <dbReference type="ChEBI" id="CHEBI:58272"/>
        <dbReference type="EC" id="1.1.1.95"/>
    </reaction>
</comment>
<dbReference type="GO" id="GO:0006564">
    <property type="term" value="P:L-serine biosynthetic process"/>
    <property type="evidence" value="ECO:0007669"/>
    <property type="project" value="UniProtKB-UniRule"/>
</dbReference>
<dbReference type="GO" id="GO:0004617">
    <property type="term" value="F:phosphoglycerate dehydrogenase activity"/>
    <property type="evidence" value="ECO:0007669"/>
    <property type="project" value="UniProtKB-UniRule"/>
</dbReference>
<dbReference type="Gene3D" id="3.40.50.720">
    <property type="entry name" value="NAD(P)-binding Rossmann-like Domain"/>
    <property type="match status" value="2"/>
</dbReference>
<dbReference type="InterPro" id="IPR045865">
    <property type="entry name" value="ACT-like_dom_sf"/>
</dbReference>
<dbReference type="Pfam" id="PF19304">
    <property type="entry name" value="PGDH_inter"/>
    <property type="match status" value="1"/>
</dbReference>
<evidence type="ECO:0000256" key="1">
    <source>
        <dbReference type="ARBA" id="ARBA00005216"/>
    </source>
</evidence>
<keyword evidence="7 9" id="KW-0718">Serine biosynthesis</keyword>
<sequence length="540" mass="57658">MLKFSISCLSYLSGEIDMKVLVSDSLSNEGLEILKEHFDIDVCTGLCEDELVEKIKGYDALVIRSGTQVTQRIIEAADNLKIIGRAGVGVDNVDVDAATKKGIIVANAPEGNMISAAEHTIAMMMSMSRNIPQANASLKAREWKRNKFMGVEVKGKTLGVIGLGRIGSEVAKRAAGLEMNLMGYDPFISEKRAMELGVKLATVNEIAKEADYITVHTPLIKETRNILDDEQFALMKKGVRVLNCARGGIINEEALARALESGKVGGAAIDVFVEEPPFSSPLLNFDNVIVTPHLGASTQEAQVNVAIDIAKEVVSVLTGGSAKNAINIPSVKPEAMAVLAPYIRLSELMGKIAGQLVDSNYEKVEIAYNGEISGKDTRPLTVSALKGLLEMAVGSGVNYVNAPILAKSRKIAVVESKSESAEEYSSTVSIRLSSGESTKMVAGTVVGDEPKIVSIDDDKVDIFPAGRMIFAKHINKPNVIGPCCMVLGKNNINISGMQVGRSEVGGVTMMVLNVDTDVSDAILDEVRQVPGILNAKLVTL</sequence>
<dbReference type="PROSITE" id="PS51671">
    <property type="entry name" value="ACT"/>
    <property type="match status" value="1"/>
</dbReference>
<dbReference type="InterPro" id="IPR006140">
    <property type="entry name" value="D-isomer_DH_NAD-bd"/>
</dbReference>
<dbReference type="FunFam" id="3.40.50.720:FF:000021">
    <property type="entry name" value="D-3-phosphoglycerate dehydrogenase"/>
    <property type="match status" value="1"/>
</dbReference>
<accession>Q8PW48</accession>
<dbReference type="InterPro" id="IPR029752">
    <property type="entry name" value="D-isomer_DH_CS1"/>
</dbReference>
<dbReference type="SUPFAM" id="SSF52283">
    <property type="entry name" value="Formate/glycerate dehydrogenase catalytic domain-like"/>
    <property type="match status" value="1"/>
</dbReference>
<dbReference type="PATRIC" id="fig|192952.21.peg.2029"/>
<evidence type="ECO:0000259" key="10">
    <source>
        <dbReference type="PROSITE" id="PS51671"/>
    </source>
</evidence>
<protein>
    <recommendedName>
        <fullName evidence="4 9">D-3-phosphoglycerate dehydrogenase</fullName>
        <ecNumber evidence="3 9">1.1.1.95</ecNumber>
    </recommendedName>
</protein>
<evidence type="ECO:0000256" key="3">
    <source>
        <dbReference type="ARBA" id="ARBA00013143"/>
    </source>
</evidence>
<dbReference type="GO" id="GO:0051287">
    <property type="term" value="F:NAD binding"/>
    <property type="evidence" value="ECO:0007669"/>
    <property type="project" value="UniProtKB-UniRule"/>
</dbReference>
<evidence type="ECO:0000256" key="9">
    <source>
        <dbReference type="RuleBase" id="RU363003"/>
    </source>
</evidence>
<dbReference type="SUPFAM" id="SSF51735">
    <property type="entry name" value="NAD(P)-binding Rossmann-fold domains"/>
    <property type="match status" value="1"/>
</dbReference>
<dbReference type="InterPro" id="IPR006139">
    <property type="entry name" value="D-isomer_2_OHA_DH_cat_dom"/>
</dbReference>
<comment type="similarity">
    <text evidence="2 9">Belongs to the D-isomer specific 2-hydroxyacid dehydrogenase family.</text>
</comment>
<dbReference type="Gene3D" id="3.30.70.260">
    <property type="match status" value="1"/>
</dbReference>
<dbReference type="InterPro" id="IPR002912">
    <property type="entry name" value="ACT_dom"/>
</dbReference>
<keyword evidence="9" id="KW-0028">Amino-acid biosynthesis</keyword>
<dbReference type="InterPro" id="IPR029009">
    <property type="entry name" value="ASB_dom_sf"/>
</dbReference>
<dbReference type="CDD" id="cd12173">
    <property type="entry name" value="PGDH_4"/>
    <property type="match status" value="1"/>
</dbReference>
<evidence type="ECO:0000313" key="12">
    <source>
        <dbReference type="Proteomes" id="UP000000595"/>
    </source>
</evidence>
<dbReference type="Pfam" id="PF01842">
    <property type="entry name" value="ACT"/>
    <property type="match status" value="1"/>
</dbReference>
<proteinExistence type="inferred from homology"/>
<dbReference type="Proteomes" id="UP000000595">
    <property type="component" value="Chromosome"/>
</dbReference>
<dbReference type="KEGG" id="mma:MM_1753"/>
<dbReference type="PROSITE" id="PS00065">
    <property type="entry name" value="D_2_HYDROXYACID_DH_1"/>
    <property type="match status" value="1"/>
</dbReference>
<dbReference type="HOGENOM" id="CLU_019796_8_1_2"/>
<dbReference type="EC" id="1.1.1.95" evidence="3 9"/>
<dbReference type="eggNOG" id="arCOG01754">
    <property type="taxonomic scope" value="Archaea"/>
</dbReference>
<evidence type="ECO:0000256" key="5">
    <source>
        <dbReference type="ARBA" id="ARBA00023002"/>
    </source>
</evidence>
<dbReference type="InterPro" id="IPR006236">
    <property type="entry name" value="PGDH"/>
</dbReference>
<dbReference type="AlphaFoldDB" id="Q8PW48"/>
<dbReference type="CDD" id="cd04902">
    <property type="entry name" value="ACT_3PGDH-xct"/>
    <property type="match status" value="1"/>
</dbReference>
<dbReference type="NCBIfam" id="TIGR01327">
    <property type="entry name" value="PGDH"/>
    <property type="match status" value="1"/>
</dbReference>
<reference evidence="11 12" key="1">
    <citation type="journal article" date="2002" name="J. Mol. Microbiol. Biotechnol.">
        <title>The genome of Methanosarcina mazei: evidence for lateral gene transfer between Bacteria and Archaea.</title>
        <authorList>
            <person name="Deppenmeier U."/>
            <person name="Johann A."/>
            <person name="Hartsch T."/>
            <person name="Merkl R."/>
            <person name="Schmitz R.A."/>
            <person name="Martinez-Arias R."/>
            <person name="Henne A."/>
            <person name="Wiezer A."/>
            <person name="Baumer S."/>
            <person name="Jacobi C."/>
            <person name="Bruggemann H."/>
            <person name="Lienard T."/>
            <person name="Christmann A."/>
            <person name="Bomeke M."/>
            <person name="Steckel S."/>
            <person name="Bhattacharyya A."/>
            <person name="Lykidis A."/>
            <person name="Overbeek R."/>
            <person name="Klenk H.P."/>
            <person name="Gunsalus R.P."/>
            <person name="Fritz H.J."/>
            <person name="Gottschalk G."/>
        </authorList>
    </citation>
    <scope>NUCLEOTIDE SEQUENCE [LARGE SCALE GENOMIC DNA]</scope>
    <source>
        <strain evidence="12">ATCC BAA-159 / DSM 3647 / Goe1 / Go1 / JCM 11833 / OCM 88</strain>
    </source>
</reference>
<evidence type="ECO:0000256" key="4">
    <source>
        <dbReference type="ARBA" id="ARBA00021582"/>
    </source>
</evidence>
<organism evidence="11 12">
    <name type="scientific">Methanosarcina mazei (strain ATCC BAA-159 / DSM 3647 / Goe1 / Go1 / JCM 11833 / OCM 88)</name>
    <name type="common">Methanosarcina frisia</name>
    <dbReference type="NCBI Taxonomy" id="192952"/>
    <lineage>
        <taxon>Archaea</taxon>
        <taxon>Methanobacteriati</taxon>
        <taxon>Methanobacteriota</taxon>
        <taxon>Stenosarchaea group</taxon>
        <taxon>Methanomicrobia</taxon>
        <taxon>Methanosarcinales</taxon>
        <taxon>Methanosarcinaceae</taxon>
        <taxon>Methanosarcina</taxon>
    </lineage>
</organism>
<name>Q8PW48_METMA</name>
<dbReference type="Pfam" id="PF00389">
    <property type="entry name" value="2-Hacid_dh"/>
    <property type="match status" value="1"/>
</dbReference>
<evidence type="ECO:0000256" key="2">
    <source>
        <dbReference type="ARBA" id="ARBA00005854"/>
    </source>
</evidence>
<comment type="pathway">
    <text evidence="1 9">Amino-acid biosynthesis; L-serine biosynthesis; L-serine from 3-phospho-D-glycerate: step 1/3.</text>
</comment>
<keyword evidence="6 9" id="KW-0520">NAD</keyword>
<dbReference type="FunFam" id="3.30.1330.90:FF:000003">
    <property type="entry name" value="D-3-phosphoglycerate dehydrogenase"/>
    <property type="match status" value="1"/>
</dbReference>
<evidence type="ECO:0000313" key="11">
    <source>
        <dbReference type="EMBL" id="AAM31449.1"/>
    </source>
</evidence>